<dbReference type="EMBL" id="JQJC01000019">
    <property type="protein sequence ID" value="KGN94343.1"/>
    <property type="molecule type" value="Genomic_DNA"/>
</dbReference>
<keyword evidence="2" id="KW-0812">Transmembrane</keyword>
<dbReference type="eggNOG" id="COG1555">
    <property type="taxonomic scope" value="Bacteria"/>
</dbReference>
<dbReference type="SUPFAM" id="SSF47781">
    <property type="entry name" value="RuvA domain 2-like"/>
    <property type="match status" value="1"/>
</dbReference>
<organism evidence="3 5">
    <name type="scientific">Porphyromonas crevioricanis</name>
    <dbReference type="NCBI Taxonomy" id="393921"/>
    <lineage>
        <taxon>Bacteria</taxon>
        <taxon>Pseudomonadati</taxon>
        <taxon>Bacteroidota</taxon>
        <taxon>Bacteroidia</taxon>
        <taxon>Bacteroidales</taxon>
        <taxon>Porphyromonadaceae</taxon>
        <taxon>Porphyromonas</taxon>
    </lineage>
</organism>
<dbReference type="GO" id="GO:0015627">
    <property type="term" value="C:type II protein secretion system complex"/>
    <property type="evidence" value="ECO:0007669"/>
    <property type="project" value="TreeGrafter"/>
</dbReference>
<dbReference type="OrthoDB" id="981124at2"/>
<evidence type="ECO:0000256" key="2">
    <source>
        <dbReference type="SAM" id="Phobius"/>
    </source>
</evidence>
<protein>
    <submittedName>
        <fullName evidence="4">ComE operon protein 1</fullName>
    </submittedName>
</protein>
<dbReference type="InterPro" id="IPR010994">
    <property type="entry name" value="RuvA_2-like"/>
</dbReference>
<dbReference type="Gene3D" id="1.10.150.320">
    <property type="entry name" value="Photosystem II 12 kDa extrinsic protein"/>
    <property type="match status" value="1"/>
</dbReference>
<dbReference type="PANTHER" id="PTHR21180">
    <property type="entry name" value="ENDONUCLEASE/EXONUCLEASE/PHOSPHATASE FAMILY DOMAIN-CONTAINING PROTEIN 1"/>
    <property type="match status" value="1"/>
</dbReference>
<dbReference type="EMBL" id="LS483447">
    <property type="protein sequence ID" value="SQH72943.1"/>
    <property type="molecule type" value="Genomic_DNA"/>
</dbReference>
<dbReference type="Pfam" id="PF12836">
    <property type="entry name" value="HHH_3"/>
    <property type="match status" value="1"/>
</dbReference>
<feature type="region of interest" description="Disordered" evidence="1">
    <location>
        <begin position="40"/>
        <end position="74"/>
    </location>
</feature>
<gene>
    <name evidence="4" type="primary">comEA</name>
    <name evidence="3" type="ORF">HQ38_05965</name>
    <name evidence="4" type="ORF">NCTC12858_00778</name>
</gene>
<evidence type="ECO:0000313" key="6">
    <source>
        <dbReference type="Proteomes" id="UP000249300"/>
    </source>
</evidence>
<dbReference type="InterPro" id="IPR051675">
    <property type="entry name" value="Endo/Exo/Phosphatase_dom_1"/>
</dbReference>
<dbReference type="Proteomes" id="UP000249300">
    <property type="component" value="Chromosome 1"/>
</dbReference>
<dbReference type="AlphaFoldDB" id="A0A0A2FTM7"/>
<name>A0A0A2FTM7_9PORP</name>
<dbReference type="STRING" id="393921.HQ45_00670"/>
<keyword evidence="6" id="KW-1185">Reference proteome</keyword>
<keyword evidence="2" id="KW-0472">Membrane</keyword>
<evidence type="ECO:0000313" key="3">
    <source>
        <dbReference type="EMBL" id="KGN94343.1"/>
    </source>
</evidence>
<accession>A0A0A2FTM7</accession>
<reference evidence="3 5" key="1">
    <citation type="submission" date="2014-08" db="EMBL/GenBank/DDBJ databases">
        <title>Porphyromonas crevioricanis strain:COT-253_OH1447 Genome sequencing.</title>
        <authorList>
            <person name="Wallis C."/>
            <person name="Deusch O."/>
            <person name="O'Flynn C."/>
            <person name="Davis I."/>
            <person name="Jospin G."/>
            <person name="Darling A.E."/>
            <person name="Coil D.A."/>
            <person name="Alexiev A."/>
            <person name="Horsfall A."/>
            <person name="Kirkwood N."/>
            <person name="Harris S."/>
            <person name="Eisen J.A."/>
        </authorList>
    </citation>
    <scope>NUCLEOTIDE SEQUENCE [LARGE SCALE GENOMIC DNA]</scope>
    <source>
        <strain evidence="5">COT-253 OH1447</strain>
        <strain evidence="3">COT-253_OH1447</strain>
    </source>
</reference>
<dbReference type="PANTHER" id="PTHR21180:SF32">
    <property type="entry name" value="ENDONUCLEASE_EXONUCLEASE_PHOSPHATASE FAMILY DOMAIN-CONTAINING PROTEIN 1"/>
    <property type="match status" value="1"/>
</dbReference>
<feature type="compositionally biased region" description="Polar residues" evidence="1">
    <location>
        <begin position="52"/>
        <end position="67"/>
    </location>
</feature>
<reference evidence="4 6" key="2">
    <citation type="submission" date="2018-06" db="EMBL/GenBank/DDBJ databases">
        <authorList>
            <consortium name="Pathogen Informatics"/>
            <person name="Doyle S."/>
        </authorList>
    </citation>
    <scope>NUCLEOTIDE SEQUENCE [LARGE SCALE GENOMIC DNA]</scope>
    <source>
        <strain evidence="4 6">NCTC12858</strain>
    </source>
</reference>
<dbReference type="GO" id="GO:0015628">
    <property type="term" value="P:protein secretion by the type II secretion system"/>
    <property type="evidence" value="ECO:0007669"/>
    <property type="project" value="TreeGrafter"/>
</dbReference>
<sequence length="234" mass="26388">MRNWLHIGKSELIVLCVVSVSILLLVLLIEVFPAGRADNPSPTETALPLADSTENTQAKRLPQTTRDTSIERSADYAGPPEHILYKPKKKLTAGSRVDLNTADSATLTTVPGIGPAFARRIVAYRKRLGGFYTVLQLQEVYGMDHERYSQIKPYFSIGRLPEKIALQQPSGDSLPRHPYLNYKQKNRLEQLIRRNGCVQSWQQLYDCGLFNRDDSIRLSHYFTLSISSKDSVTP</sequence>
<proteinExistence type="predicted"/>
<dbReference type="Proteomes" id="UP000030136">
    <property type="component" value="Unassembled WGS sequence"/>
</dbReference>
<evidence type="ECO:0000256" key="1">
    <source>
        <dbReference type="SAM" id="MobiDB-lite"/>
    </source>
</evidence>
<evidence type="ECO:0000313" key="4">
    <source>
        <dbReference type="EMBL" id="SQH72943.1"/>
    </source>
</evidence>
<feature type="transmembrane region" description="Helical" evidence="2">
    <location>
        <begin position="12"/>
        <end position="32"/>
    </location>
</feature>
<dbReference type="KEGG" id="pcre:NCTC12858_00778"/>
<keyword evidence="2" id="KW-1133">Transmembrane helix</keyword>
<evidence type="ECO:0000313" key="5">
    <source>
        <dbReference type="Proteomes" id="UP000030136"/>
    </source>
</evidence>
<dbReference type="RefSeq" id="WP_023936596.1">
    <property type="nucleotide sequence ID" value="NZ_FUXH01000014.1"/>
</dbReference>